<feature type="signal peptide" evidence="1">
    <location>
        <begin position="1"/>
        <end position="23"/>
    </location>
</feature>
<dbReference type="Proteomes" id="UP000799778">
    <property type="component" value="Unassembled WGS sequence"/>
</dbReference>
<evidence type="ECO:0000313" key="3">
    <source>
        <dbReference type="Proteomes" id="UP000799778"/>
    </source>
</evidence>
<protein>
    <recommendedName>
        <fullName evidence="4">Jacalin-type lectin domain-containing protein</fullName>
    </recommendedName>
</protein>
<evidence type="ECO:0008006" key="4">
    <source>
        <dbReference type="Google" id="ProtNLM"/>
    </source>
</evidence>
<organism evidence="2 3">
    <name type="scientific">Aaosphaeria arxii CBS 175.79</name>
    <dbReference type="NCBI Taxonomy" id="1450172"/>
    <lineage>
        <taxon>Eukaryota</taxon>
        <taxon>Fungi</taxon>
        <taxon>Dikarya</taxon>
        <taxon>Ascomycota</taxon>
        <taxon>Pezizomycotina</taxon>
        <taxon>Dothideomycetes</taxon>
        <taxon>Pleosporomycetidae</taxon>
        <taxon>Pleosporales</taxon>
        <taxon>Pleosporales incertae sedis</taxon>
        <taxon>Aaosphaeria</taxon>
    </lineage>
</organism>
<dbReference type="GeneID" id="54289320"/>
<evidence type="ECO:0000256" key="1">
    <source>
        <dbReference type="SAM" id="SignalP"/>
    </source>
</evidence>
<dbReference type="RefSeq" id="XP_033383837.1">
    <property type="nucleotide sequence ID" value="XM_033531923.1"/>
</dbReference>
<dbReference type="Gene3D" id="2.170.15.10">
    <property type="entry name" value="Proaerolysin, chain A, domain 3"/>
    <property type="match status" value="1"/>
</dbReference>
<reference evidence="2" key="1">
    <citation type="journal article" date="2020" name="Stud. Mycol.">
        <title>101 Dothideomycetes genomes: a test case for predicting lifestyles and emergence of pathogens.</title>
        <authorList>
            <person name="Haridas S."/>
            <person name="Albert R."/>
            <person name="Binder M."/>
            <person name="Bloem J."/>
            <person name="Labutti K."/>
            <person name="Salamov A."/>
            <person name="Andreopoulos B."/>
            <person name="Baker S."/>
            <person name="Barry K."/>
            <person name="Bills G."/>
            <person name="Bluhm B."/>
            <person name="Cannon C."/>
            <person name="Castanera R."/>
            <person name="Culley D."/>
            <person name="Daum C."/>
            <person name="Ezra D."/>
            <person name="Gonzalez J."/>
            <person name="Henrissat B."/>
            <person name="Kuo A."/>
            <person name="Liang C."/>
            <person name="Lipzen A."/>
            <person name="Lutzoni F."/>
            <person name="Magnuson J."/>
            <person name="Mondo S."/>
            <person name="Nolan M."/>
            <person name="Ohm R."/>
            <person name="Pangilinan J."/>
            <person name="Park H.-J."/>
            <person name="Ramirez L."/>
            <person name="Alfaro M."/>
            <person name="Sun H."/>
            <person name="Tritt A."/>
            <person name="Yoshinaga Y."/>
            <person name="Zwiers L.-H."/>
            <person name="Turgeon B."/>
            <person name="Goodwin S."/>
            <person name="Spatafora J."/>
            <person name="Crous P."/>
            <person name="Grigoriev I."/>
        </authorList>
    </citation>
    <scope>NUCLEOTIDE SEQUENCE</scope>
    <source>
        <strain evidence="2">CBS 175.79</strain>
    </source>
</reference>
<keyword evidence="3" id="KW-1185">Reference proteome</keyword>
<dbReference type="OrthoDB" id="3758675at2759"/>
<accession>A0A6A5XQE9</accession>
<dbReference type="EMBL" id="ML978069">
    <property type="protein sequence ID" value="KAF2015498.1"/>
    <property type="molecule type" value="Genomic_DNA"/>
</dbReference>
<gene>
    <name evidence="2" type="ORF">BU24DRAFT_461742</name>
</gene>
<feature type="chain" id="PRO_5025446578" description="Jacalin-type lectin domain-containing protein" evidence="1">
    <location>
        <begin position="24"/>
        <end position="365"/>
    </location>
</feature>
<proteinExistence type="predicted"/>
<keyword evidence="1" id="KW-0732">Signal</keyword>
<dbReference type="AlphaFoldDB" id="A0A6A5XQE9"/>
<name>A0A6A5XQE9_9PLEO</name>
<sequence length="365" mass="40346">MYFSPKTLLLSAFTALLAAPATARYCGDGPWSNSGAIGGEGGEEFCETRFIKDGLVMKGFQVWDHRKKGIIAIQFHYSDGSTSKTYGRQTEGDVQPPFTWDPATVKVSQLKLWGNGRGTRSGAVYVRLSDGREAQFGKSVDGQDTYEWDVASGIMLNAYGAHGDMIDRLGFNFLKSKVEKVTIDNVAFKETPEELNKRQKGIESKTIRQQSLINDSGTAIAEKFGETVEEENTRSFSETLQHNFGFSVTAEVSGKILDLGASASTTLSYGYTNTQESSETTRENVVILRERSYTVEPRSSLYCRATAYKGTYEAEYTSTVTVHLADGDKIEFEREGVMEQLTWSEAETHCSDKPLNGTRAVAFRA</sequence>
<evidence type="ECO:0000313" key="2">
    <source>
        <dbReference type="EMBL" id="KAF2015498.1"/>
    </source>
</evidence>
<dbReference type="SUPFAM" id="SSF56973">
    <property type="entry name" value="Aerolisin/ETX pore-forming domain"/>
    <property type="match status" value="1"/>
</dbReference>